<protein>
    <submittedName>
        <fullName evidence="2">Uncharacterized protein</fullName>
    </submittedName>
</protein>
<dbReference type="EMBL" id="JALNTZ010000002">
    <property type="protein sequence ID" value="KAJ3662285.1"/>
    <property type="molecule type" value="Genomic_DNA"/>
</dbReference>
<keyword evidence="1" id="KW-0233">DNA recombination</keyword>
<comment type="caution">
    <text evidence="2">The sequence shown here is derived from an EMBL/GenBank/DDBJ whole genome shotgun (WGS) entry which is preliminary data.</text>
</comment>
<dbReference type="Proteomes" id="UP001168821">
    <property type="component" value="Unassembled WGS sequence"/>
</dbReference>
<dbReference type="Gene3D" id="1.10.443.10">
    <property type="entry name" value="Intergrase catalytic core"/>
    <property type="match status" value="1"/>
</dbReference>
<name>A0AA38MLK7_9CUCU</name>
<dbReference type="GO" id="GO:0015074">
    <property type="term" value="P:DNA integration"/>
    <property type="evidence" value="ECO:0007669"/>
    <property type="project" value="InterPro"/>
</dbReference>
<reference evidence="2" key="1">
    <citation type="journal article" date="2023" name="G3 (Bethesda)">
        <title>Whole genome assemblies of Zophobas morio and Tenebrio molitor.</title>
        <authorList>
            <person name="Kaur S."/>
            <person name="Stinson S.A."/>
            <person name="diCenzo G.C."/>
        </authorList>
    </citation>
    <scope>NUCLEOTIDE SEQUENCE</scope>
    <source>
        <strain evidence="2">QUZm001</strain>
    </source>
</reference>
<evidence type="ECO:0000313" key="3">
    <source>
        <dbReference type="Proteomes" id="UP001168821"/>
    </source>
</evidence>
<organism evidence="2 3">
    <name type="scientific">Zophobas morio</name>
    <dbReference type="NCBI Taxonomy" id="2755281"/>
    <lineage>
        <taxon>Eukaryota</taxon>
        <taxon>Metazoa</taxon>
        <taxon>Ecdysozoa</taxon>
        <taxon>Arthropoda</taxon>
        <taxon>Hexapoda</taxon>
        <taxon>Insecta</taxon>
        <taxon>Pterygota</taxon>
        <taxon>Neoptera</taxon>
        <taxon>Endopterygota</taxon>
        <taxon>Coleoptera</taxon>
        <taxon>Polyphaga</taxon>
        <taxon>Cucujiformia</taxon>
        <taxon>Tenebrionidae</taxon>
        <taxon>Zophobas</taxon>
    </lineage>
</organism>
<gene>
    <name evidence="2" type="ORF">Zmor_006640</name>
</gene>
<accession>A0AA38MLK7</accession>
<dbReference type="GO" id="GO:0006310">
    <property type="term" value="P:DNA recombination"/>
    <property type="evidence" value="ECO:0007669"/>
    <property type="project" value="UniProtKB-KW"/>
</dbReference>
<sequence>MLKKTLLVREKIDIFRYSSLICILKNKTKGYKPRQSLVFETEDVMKFWRETSNDECLFEKIISIMGIFGTCRSCELHILTIDDVKDRGDVMVNRRDTKTNVNRNFGIIGDENGINPVDIVRKYRALRLQHVAHNFFFVNYRNGKCTEQLIGIN</sequence>
<dbReference type="SUPFAM" id="SSF56349">
    <property type="entry name" value="DNA breaking-rejoining enzymes"/>
    <property type="match status" value="1"/>
</dbReference>
<dbReference type="AlphaFoldDB" id="A0AA38MLK7"/>
<dbReference type="InterPro" id="IPR013762">
    <property type="entry name" value="Integrase-like_cat_sf"/>
</dbReference>
<evidence type="ECO:0000313" key="2">
    <source>
        <dbReference type="EMBL" id="KAJ3662285.1"/>
    </source>
</evidence>
<keyword evidence="3" id="KW-1185">Reference proteome</keyword>
<evidence type="ECO:0000256" key="1">
    <source>
        <dbReference type="ARBA" id="ARBA00023172"/>
    </source>
</evidence>
<proteinExistence type="predicted"/>
<dbReference type="GO" id="GO:0003677">
    <property type="term" value="F:DNA binding"/>
    <property type="evidence" value="ECO:0007669"/>
    <property type="project" value="InterPro"/>
</dbReference>
<dbReference type="InterPro" id="IPR011010">
    <property type="entry name" value="DNA_brk_join_enz"/>
</dbReference>